<gene>
    <name evidence="1" type="ORF">MLD38_025482</name>
</gene>
<name>A0ACB9NWG9_9MYRT</name>
<dbReference type="EMBL" id="CM042886">
    <property type="protein sequence ID" value="KAI4340672.1"/>
    <property type="molecule type" value="Genomic_DNA"/>
</dbReference>
<comment type="caution">
    <text evidence="1">The sequence shown here is derived from an EMBL/GenBank/DDBJ whole genome shotgun (WGS) entry which is preliminary data.</text>
</comment>
<sequence>MTVFVHIEVVFNSCSPHQRGTEGRPVDFHSFGGPGKLSRAFPVLTSSAYARDFRLFDMEREENDCSTARGAIGNCIGKEEEDPPERNDEEPMLVHFTLTELELVTGNFSKENLIGHGGFSEVFKGHFKSGQFVAVKRLTKGTANEKIASFLSELGVIAHLNHPNIAKLVGCCVEGGLHLVLQLSPLGSLGDILHGSKCHLDWGPRYKIALGTANGLQYLHESCQRRIIHRDIKADNILLAEDFEPQVSCC</sequence>
<protein>
    <submittedName>
        <fullName evidence="1">Uncharacterized protein</fullName>
    </submittedName>
</protein>
<dbReference type="Proteomes" id="UP001057402">
    <property type="component" value="Chromosome 7"/>
</dbReference>
<reference evidence="2" key="1">
    <citation type="journal article" date="2023" name="Front. Plant Sci.">
        <title>Chromosomal-level genome assembly of Melastoma candidum provides insights into trichome evolution.</title>
        <authorList>
            <person name="Zhong Y."/>
            <person name="Wu W."/>
            <person name="Sun C."/>
            <person name="Zou P."/>
            <person name="Liu Y."/>
            <person name="Dai S."/>
            <person name="Zhou R."/>
        </authorList>
    </citation>
    <scope>NUCLEOTIDE SEQUENCE [LARGE SCALE GENOMIC DNA]</scope>
</reference>
<keyword evidence="2" id="KW-1185">Reference proteome</keyword>
<evidence type="ECO:0000313" key="1">
    <source>
        <dbReference type="EMBL" id="KAI4340672.1"/>
    </source>
</evidence>
<proteinExistence type="predicted"/>
<evidence type="ECO:0000313" key="2">
    <source>
        <dbReference type="Proteomes" id="UP001057402"/>
    </source>
</evidence>
<accession>A0ACB9NWG9</accession>
<organism evidence="1 2">
    <name type="scientific">Melastoma candidum</name>
    <dbReference type="NCBI Taxonomy" id="119954"/>
    <lineage>
        <taxon>Eukaryota</taxon>
        <taxon>Viridiplantae</taxon>
        <taxon>Streptophyta</taxon>
        <taxon>Embryophyta</taxon>
        <taxon>Tracheophyta</taxon>
        <taxon>Spermatophyta</taxon>
        <taxon>Magnoliopsida</taxon>
        <taxon>eudicotyledons</taxon>
        <taxon>Gunneridae</taxon>
        <taxon>Pentapetalae</taxon>
        <taxon>rosids</taxon>
        <taxon>malvids</taxon>
        <taxon>Myrtales</taxon>
        <taxon>Melastomataceae</taxon>
        <taxon>Melastomatoideae</taxon>
        <taxon>Melastomateae</taxon>
        <taxon>Melastoma</taxon>
    </lineage>
</organism>